<evidence type="ECO:0000313" key="2">
    <source>
        <dbReference type="Proteomes" id="UP000765509"/>
    </source>
</evidence>
<gene>
    <name evidence="1" type="ORF">O181_054117</name>
</gene>
<comment type="caution">
    <text evidence="1">The sequence shown here is derived from an EMBL/GenBank/DDBJ whole genome shotgun (WGS) entry which is preliminary data.</text>
</comment>
<protein>
    <submittedName>
        <fullName evidence="1">Uncharacterized protein</fullName>
    </submittedName>
</protein>
<proteinExistence type="predicted"/>
<dbReference type="Proteomes" id="UP000765509">
    <property type="component" value="Unassembled WGS sequence"/>
</dbReference>
<name>A0A9Q3E691_9BASI</name>
<keyword evidence="2" id="KW-1185">Reference proteome</keyword>
<accession>A0A9Q3E691</accession>
<dbReference type="EMBL" id="AVOT02023986">
    <property type="protein sequence ID" value="MBW0514402.1"/>
    <property type="molecule type" value="Genomic_DNA"/>
</dbReference>
<organism evidence="1 2">
    <name type="scientific">Austropuccinia psidii MF-1</name>
    <dbReference type="NCBI Taxonomy" id="1389203"/>
    <lineage>
        <taxon>Eukaryota</taxon>
        <taxon>Fungi</taxon>
        <taxon>Dikarya</taxon>
        <taxon>Basidiomycota</taxon>
        <taxon>Pucciniomycotina</taxon>
        <taxon>Pucciniomycetes</taxon>
        <taxon>Pucciniales</taxon>
        <taxon>Sphaerophragmiaceae</taxon>
        <taxon>Austropuccinia</taxon>
    </lineage>
</organism>
<evidence type="ECO:0000313" key="1">
    <source>
        <dbReference type="EMBL" id="MBW0514402.1"/>
    </source>
</evidence>
<reference evidence="1" key="1">
    <citation type="submission" date="2021-03" db="EMBL/GenBank/DDBJ databases">
        <title>Draft genome sequence of rust myrtle Austropuccinia psidii MF-1, a brazilian biotype.</title>
        <authorList>
            <person name="Quecine M.C."/>
            <person name="Pachon D.M.R."/>
            <person name="Bonatelli M.L."/>
            <person name="Correr F.H."/>
            <person name="Franceschini L.M."/>
            <person name="Leite T.F."/>
            <person name="Margarido G.R.A."/>
            <person name="Almeida C.A."/>
            <person name="Ferrarezi J.A."/>
            <person name="Labate C.A."/>
        </authorList>
    </citation>
    <scope>NUCLEOTIDE SEQUENCE</scope>
    <source>
        <strain evidence="1">MF-1</strain>
    </source>
</reference>
<dbReference type="AlphaFoldDB" id="A0A9Q3E691"/>
<sequence length="210" mass="23790">MPAELEHPVKFRCNQNCILDEIENTLHNVMTRKNIGKYSPYKSSGIKEKQPFMVEFKDKTRERVAEVSKKNSFHNCGSTDHYSNICPKTKKKVYAIEKVQEVESPTEGFESDSMGEAIREENVEEKDPREESLVEYQVETPLGIQKKQLEAGIPKYTSNKTLCKNTWDAQTVLITPTKGMAYIHGTATTMTICIENAQISLIIDSGHTSP</sequence>